<dbReference type="EMBL" id="BARS01002797">
    <property type="protein sequence ID" value="GAF72944.1"/>
    <property type="molecule type" value="Genomic_DNA"/>
</dbReference>
<dbReference type="InterPro" id="IPR014001">
    <property type="entry name" value="Helicase_ATP-bd"/>
</dbReference>
<organism evidence="2">
    <name type="scientific">marine sediment metagenome</name>
    <dbReference type="NCBI Taxonomy" id="412755"/>
    <lineage>
        <taxon>unclassified sequences</taxon>
        <taxon>metagenomes</taxon>
        <taxon>ecological metagenomes</taxon>
    </lineage>
</organism>
<gene>
    <name evidence="2" type="ORF">S01H1_05363</name>
</gene>
<proteinExistence type="predicted"/>
<feature type="non-terminal residue" evidence="2">
    <location>
        <position position="404"/>
    </location>
</feature>
<dbReference type="AlphaFoldDB" id="X0RVV7"/>
<dbReference type="GO" id="GO:0003676">
    <property type="term" value="F:nucleic acid binding"/>
    <property type="evidence" value="ECO:0007669"/>
    <property type="project" value="InterPro"/>
</dbReference>
<dbReference type="PROSITE" id="PS51192">
    <property type="entry name" value="HELICASE_ATP_BIND_1"/>
    <property type="match status" value="1"/>
</dbReference>
<protein>
    <recommendedName>
        <fullName evidence="1">Helicase ATP-binding domain-containing protein</fullName>
    </recommendedName>
</protein>
<dbReference type="GO" id="GO:0005524">
    <property type="term" value="F:ATP binding"/>
    <property type="evidence" value="ECO:0007669"/>
    <property type="project" value="InterPro"/>
</dbReference>
<comment type="caution">
    <text evidence="2">The sequence shown here is derived from an EMBL/GenBank/DDBJ whole genome shotgun (WGS) entry which is preliminary data.</text>
</comment>
<accession>X0RVV7</accession>
<name>X0RVV7_9ZZZZ</name>
<reference evidence="2" key="1">
    <citation type="journal article" date="2014" name="Front. Microbiol.">
        <title>High frequency of phylogenetically diverse reductive dehalogenase-homologous genes in deep subseafloor sedimentary metagenomes.</title>
        <authorList>
            <person name="Kawai M."/>
            <person name="Futagami T."/>
            <person name="Toyoda A."/>
            <person name="Takaki Y."/>
            <person name="Nishi S."/>
            <person name="Hori S."/>
            <person name="Arai W."/>
            <person name="Tsubouchi T."/>
            <person name="Morono Y."/>
            <person name="Uchiyama I."/>
            <person name="Ito T."/>
            <person name="Fujiyama A."/>
            <person name="Inagaki F."/>
            <person name="Takami H."/>
        </authorList>
    </citation>
    <scope>NUCLEOTIDE SEQUENCE</scope>
    <source>
        <strain evidence="2">Expedition CK06-06</strain>
    </source>
</reference>
<dbReference type="Gene3D" id="3.40.50.300">
    <property type="entry name" value="P-loop containing nucleotide triphosphate hydrolases"/>
    <property type="match status" value="1"/>
</dbReference>
<feature type="domain" description="Helicase ATP-binding" evidence="1">
    <location>
        <begin position="137"/>
        <end position="275"/>
    </location>
</feature>
<dbReference type="SUPFAM" id="SSF52540">
    <property type="entry name" value="P-loop containing nucleoside triphosphate hydrolases"/>
    <property type="match status" value="1"/>
</dbReference>
<sequence>MLKAEKTALTNINKNQLFKSVIEKVVKDIELSYEEKTYILACAILFLKHYKEDNRCTSYADFAYYIILKYSLNYNDYAPLYDFSINFGFYPIAKAILDKKLLNSNLINDCFIDVKLDRFKSNNNYIETLEQYIKSKKFLSDESNEKSYLAPTSFGKSSLIVECIKKLEDGLKIVIVVPTKSLLIQTYKMIREADLGRKIIVHDEMYNGEVSFIAIFTQERALRLLSRKEIYFDVLFIDEAHNILKKYNRSILLTRLISKNKTFNPKQKVIYLSPLISNIENLKITNGQTISSHIINYNVKEAEIFEHRLNKEVFKYNRFVNQFYRVGEGIDKFNYLRVNSGEKNFIYNYRPVKIEQLANDLCKKLPKIETSGKIHELEKILRKEVHGGFYAIKHLSYGLVYLHG</sequence>
<evidence type="ECO:0000259" key="1">
    <source>
        <dbReference type="PROSITE" id="PS51192"/>
    </source>
</evidence>
<dbReference type="Pfam" id="PF00270">
    <property type="entry name" value="DEAD"/>
    <property type="match status" value="1"/>
</dbReference>
<dbReference type="InterPro" id="IPR027417">
    <property type="entry name" value="P-loop_NTPase"/>
</dbReference>
<evidence type="ECO:0000313" key="2">
    <source>
        <dbReference type="EMBL" id="GAF72944.1"/>
    </source>
</evidence>
<dbReference type="InterPro" id="IPR011545">
    <property type="entry name" value="DEAD/DEAH_box_helicase_dom"/>
</dbReference>